<name>A0ABR6I4J2_9SPHI</name>
<reference evidence="1 2" key="1">
    <citation type="submission" date="2020-08" db="EMBL/GenBank/DDBJ databases">
        <title>Genomic Encyclopedia of Type Strains, Phase IV (KMG-IV): sequencing the most valuable type-strain genomes for metagenomic binning, comparative biology and taxonomic classification.</title>
        <authorList>
            <person name="Goeker M."/>
        </authorList>
    </citation>
    <scope>NUCLEOTIDE SEQUENCE [LARGE SCALE GENOMIC DNA]</scope>
    <source>
        <strain evidence="1 2">DSM 100995</strain>
    </source>
</reference>
<gene>
    <name evidence="1" type="ORF">GGR35_000540</name>
</gene>
<organism evidence="1 2">
    <name type="scientific">Mucilaginibacter phyllosphaerae</name>
    <dbReference type="NCBI Taxonomy" id="1812349"/>
    <lineage>
        <taxon>Bacteria</taxon>
        <taxon>Pseudomonadati</taxon>
        <taxon>Bacteroidota</taxon>
        <taxon>Sphingobacteriia</taxon>
        <taxon>Sphingobacteriales</taxon>
        <taxon>Sphingobacteriaceae</taxon>
        <taxon>Mucilaginibacter</taxon>
    </lineage>
</organism>
<accession>A0ABR6I4J2</accession>
<sequence>MKKSIVAAAILIASTGILSTSCTKEKTLAPTATFEKSTTANKKDVGTAD</sequence>
<dbReference type="Proteomes" id="UP000583101">
    <property type="component" value="Unassembled WGS sequence"/>
</dbReference>
<dbReference type="EMBL" id="JACIEG010000001">
    <property type="protein sequence ID" value="MBB3967954.1"/>
    <property type="molecule type" value="Genomic_DNA"/>
</dbReference>
<dbReference type="RefSeq" id="WP_158285196.1">
    <property type="nucleotide sequence ID" value="NZ_BMCZ01000001.1"/>
</dbReference>
<dbReference type="PROSITE" id="PS51257">
    <property type="entry name" value="PROKAR_LIPOPROTEIN"/>
    <property type="match status" value="1"/>
</dbReference>
<evidence type="ECO:0000313" key="2">
    <source>
        <dbReference type="Proteomes" id="UP000583101"/>
    </source>
</evidence>
<proteinExistence type="predicted"/>
<protein>
    <submittedName>
        <fullName evidence="1">Uncharacterized protein</fullName>
    </submittedName>
</protein>
<comment type="caution">
    <text evidence="1">The sequence shown here is derived from an EMBL/GenBank/DDBJ whole genome shotgun (WGS) entry which is preliminary data.</text>
</comment>
<evidence type="ECO:0000313" key="1">
    <source>
        <dbReference type="EMBL" id="MBB3967954.1"/>
    </source>
</evidence>
<keyword evidence="2" id="KW-1185">Reference proteome</keyword>